<dbReference type="SMART" id="SM00421">
    <property type="entry name" value="HTH_LUXR"/>
    <property type="match status" value="1"/>
</dbReference>
<protein>
    <submittedName>
        <fullName evidence="5">Response regulator transcription factor</fullName>
    </submittedName>
</protein>
<dbReference type="PRINTS" id="PR00038">
    <property type="entry name" value="HTHLUXR"/>
</dbReference>
<evidence type="ECO:0000256" key="3">
    <source>
        <dbReference type="ARBA" id="ARBA00023163"/>
    </source>
</evidence>
<dbReference type="PROSITE" id="PS50043">
    <property type="entry name" value="HTH_LUXR_2"/>
    <property type="match status" value="1"/>
</dbReference>
<dbReference type="Gene3D" id="1.10.10.10">
    <property type="entry name" value="Winged helix-like DNA-binding domain superfamily/Winged helix DNA-binding domain"/>
    <property type="match status" value="1"/>
</dbReference>
<reference evidence="5 6" key="1">
    <citation type="submission" date="2023-06" db="EMBL/GenBank/DDBJ databases">
        <title>Aquibacillus rhizosphaerae LR5S19.</title>
        <authorList>
            <person name="Sun J.-Q."/>
        </authorList>
    </citation>
    <scope>NUCLEOTIDE SEQUENCE [LARGE SCALE GENOMIC DNA]</scope>
    <source>
        <strain evidence="5 6">LR5S19</strain>
    </source>
</reference>
<dbReference type="InterPro" id="IPR036388">
    <property type="entry name" value="WH-like_DNA-bd_sf"/>
</dbReference>
<organism evidence="5 6">
    <name type="scientific">Aquibacillus rhizosphaerae</name>
    <dbReference type="NCBI Taxonomy" id="3051431"/>
    <lineage>
        <taxon>Bacteria</taxon>
        <taxon>Bacillati</taxon>
        <taxon>Bacillota</taxon>
        <taxon>Bacilli</taxon>
        <taxon>Bacillales</taxon>
        <taxon>Bacillaceae</taxon>
        <taxon>Aquibacillus</taxon>
    </lineage>
</organism>
<dbReference type="PROSITE" id="PS00622">
    <property type="entry name" value="HTH_LUXR_1"/>
    <property type="match status" value="1"/>
</dbReference>
<dbReference type="Pfam" id="PF00196">
    <property type="entry name" value="GerE"/>
    <property type="match status" value="1"/>
</dbReference>
<dbReference type="CDD" id="cd06170">
    <property type="entry name" value="LuxR_C_like"/>
    <property type="match status" value="1"/>
</dbReference>
<keyword evidence="3" id="KW-0804">Transcription</keyword>
<accession>A0ABT7L2W6</accession>
<dbReference type="SUPFAM" id="SSF46894">
    <property type="entry name" value="C-terminal effector domain of the bipartite response regulators"/>
    <property type="match status" value="1"/>
</dbReference>
<dbReference type="Proteomes" id="UP001235343">
    <property type="component" value="Unassembled WGS sequence"/>
</dbReference>
<dbReference type="InterPro" id="IPR016032">
    <property type="entry name" value="Sig_transdc_resp-reg_C-effctor"/>
</dbReference>
<evidence type="ECO:0000313" key="5">
    <source>
        <dbReference type="EMBL" id="MDL4838930.1"/>
    </source>
</evidence>
<dbReference type="EMBL" id="JASTZU010000001">
    <property type="protein sequence ID" value="MDL4838930.1"/>
    <property type="molecule type" value="Genomic_DNA"/>
</dbReference>
<feature type="domain" description="HTH luxR-type" evidence="4">
    <location>
        <begin position="142"/>
        <end position="207"/>
    </location>
</feature>
<gene>
    <name evidence="5" type="ORF">QQS35_00380</name>
</gene>
<dbReference type="PANTHER" id="PTHR44688">
    <property type="entry name" value="DNA-BINDING TRANSCRIPTIONAL ACTIVATOR DEVR_DOSR"/>
    <property type="match status" value="1"/>
</dbReference>
<name>A0ABT7L2W6_9BACI</name>
<dbReference type="Gene3D" id="3.40.50.2300">
    <property type="match status" value="1"/>
</dbReference>
<dbReference type="PANTHER" id="PTHR44688:SF16">
    <property type="entry name" value="DNA-BINDING TRANSCRIPTIONAL ACTIVATOR DEVR_DOSR"/>
    <property type="match status" value="1"/>
</dbReference>
<keyword evidence="6" id="KW-1185">Reference proteome</keyword>
<comment type="caution">
    <text evidence="5">The sequence shown here is derived from an EMBL/GenBank/DDBJ whole genome shotgun (WGS) entry which is preliminary data.</text>
</comment>
<evidence type="ECO:0000259" key="4">
    <source>
        <dbReference type="PROSITE" id="PS50043"/>
    </source>
</evidence>
<dbReference type="RefSeq" id="WP_285929692.1">
    <property type="nucleotide sequence ID" value="NZ_JASTZU010000001.1"/>
</dbReference>
<keyword evidence="2" id="KW-0238">DNA-binding</keyword>
<proteinExistence type="predicted"/>
<sequence>MKKIVFIKAPSLLRDGIVGVMQQELADFEIKTFGPNEEKAIFNDGKIADLAIIDLDTKIDRQATIDYYKRHNKKVVVWTSSLNNPSLVDLFKQGLHGYFFNGMEKDELIAAVKTILSDKIYINDELSPVLLGDYVKMNEKEPNRPVGVFTNREWEVMELLMEGYSNEKIGNHLFITDKTVKNYISSILKKLEVRDRTNVVLTALRNKWFYV</sequence>
<dbReference type="InterPro" id="IPR000792">
    <property type="entry name" value="Tscrpt_reg_LuxR_C"/>
</dbReference>
<evidence type="ECO:0000256" key="1">
    <source>
        <dbReference type="ARBA" id="ARBA00023015"/>
    </source>
</evidence>
<evidence type="ECO:0000313" key="6">
    <source>
        <dbReference type="Proteomes" id="UP001235343"/>
    </source>
</evidence>
<keyword evidence="1" id="KW-0805">Transcription regulation</keyword>
<evidence type="ECO:0000256" key="2">
    <source>
        <dbReference type="ARBA" id="ARBA00023125"/>
    </source>
</evidence>